<keyword evidence="10" id="KW-0067">ATP-binding</keyword>
<dbReference type="FunFam" id="3.30.1010.10:FF:000013">
    <property type="entry name" value="Protein kinase, DNA-activated, catalytic subunit"/>
    <property type="match status" value="1"/>
</dbReference>
<dbReference type="Pfam" id="PF00454">
    <property type="entry name" value="PI3_PI4_kinase"/>
    <property type="match status" value="1"/>
</dbReference>
<keyword evidence="5" id="KW-0597">Phosphoprotein</keyword>
<dbReference type="InterPro" id="IPR014009">
    <property type="entry name" value="PIK_FAT"/>
</dbReference>
<dbReference type="OMA" id="PSPMCRE"/>
<dbReference type="GO" id="GO:0006303">
    <property type="term" value="P:double-strand break repair via nonhomologous end joining"/>
    <property type="evidence" value="ECO:0007669"/>
    <property type="project" value="InterPro"/>
</dbReference>
<dbReference type="Gene3D" id="1.10.1070.11">
    <property type="entry name" value="Phosphatidylinositol 3-/4-kinase, catalytic domain"/>
    <property type="match status" value="1"/>
</dbReference>
<feature type="region of interest" description="Disordered" evidence="13">
    <location>
        <begin position="635"/>
        <end position="682"/>
    </location>
</feature>
<dbReference type="InterPro" id="IPR018936">
    <property type="entry name" value="PI3/4_kinase_CS"/>
</dbReference>
<feature type="domain" description="PI3K/PI4K catalytic" evidence="14">
    <location>
        <begin position="3814"/>
        <end position="4154"/>
    </location>
</feature>
<dbReference type="EMBL" id="LODT01000034">
    <property type="protein sequence ID" value="KYQ91591.1"/>
    <property type="molecule type" value="Genomic_DNA"/>
</dbReference>
<dbReference type="InterPro" id="IPR050517">
    <property type="entry name" value="DDR_Repair_Kinase"/>
</dbReference>
<protein>
    <recommendedName>
        <fullName evidence="3">DNA-dependent protein kinase catalytic subunit</fullName>
        <ecNumber evidence="2">2.7.11.1</ecNumber>
    </recommendedName>
</protein>
<gene>
    <name evidence="17" type="ORF">DLAC_07358</name>
</gene>
<keyword evidence="6" id="KW-0808">Transferase</keyword>
<dbReference type="Proteomes" id="UP000076078">
    <property type="component" value="Unassembled WGS sequence"/>
</dbReference>
<evidence type="ECO:0000256" key="12">
    <source>
        <dbReference type="ARBA" id="ARBA00023242"/>
    </source>
</evidence>
<feature type="compositionally biased region" description="Low complexity" evidence="13">
    <location>
        <begin position="637"/>
        <end position="682"/>
    </location>
</feature>
<dbReference type="InterPro" id="IPR016024">
    <property type="entry name" value="ARM-type_fold"/>
</dbReference>
<evidence type="ECO:0000256" key="9">
    <source>
        <dbReference type="ARBA" id="ARBA00022777"/>
    </source>
</evidence>
<evidence type="ECO:0000256" key="11">
    <source>
        <dbReference type="ARBA" id="ARBA00023204"/>
    </source>
</evidence>
<evidence type="ECO:0000259" key="16">
    <source>
        <dbReference type="PROSITE" id="PS51190"/>
    </source>
</evidence>
<evidence type="ECO:0000256" key="3">
    <source>
        <dbReference type="ARBA" id="ARBA00018077"/>
    </source>
</evidence>
<dbReference type="InterPro" id="IPR045581">
    <property type="entry name" value="DNAPKcs_CC5"/>
</dbReference>
<dbReference type="FunFam" id="1.10.1070.11:FF:000041">
    <property type="entry name" value="DNA-dependent protein kinase catalytic subunit"/>
    <property type="match status" value="1"/>
</dbReference>
<dbReference type="InterPro" id="IPR046803">
    <property type="entry name" value="DNAPKcs_CC1-2"/>
</dbReference>
<dbReference type="Pfam" id="PF19704">
    <property type="entry name" value="DNAPKcs_CC5"/>
    <property type="match status" value="1"/>
</dbReference>
<dbReference type="Pfam" id="PF20500">
    <property type="entry name" value="DNA-PKcs_N"/>
    <property type="match status" value="1"/>
</dbReference>
<keyword evidence="18" id="KW-1185">Reference proteome</keyword>
<dbReference type="PANTHER" id="PTHR11139">
    <property type="entry name" value="ATAXIA TELANGIECTASIA MUTATED ATM -RELATED"/>
    <property type="match status" value="1"/>
</dbReference>
<evidence type="ECO:0000256" key="2">
    <source>
        <dbReference type="ARBA" id="ARBA00012513"/>
    </source>
</evidence>
<dbReference type="FunCoup" id="A0A151ZCC3">
    <property type="interactions" value="316"/>
</dbReference>
<dbReference type="SUPFAM" id="SSF56112">
    <property type="entry name" value="Protein kinase-like (PK-like)"/>
    <property type="match status" value="1"/>
</dbReference>
<dbReference type="OrthoDB" id="431717at2759"/>
<dbReference type="PROSITE" id="PS00916">
    <property type="entry name" value="PI3_4_KINASE_2"/>
    <property type="match status" value="1"/>
</dbReference>
<dbReference type="InterPro" id="IPR012582">
    <property type="entry name" value="DNAPKcs_CC3"/>
</dbReference>
<dbReference type="InterPro" id="IPR037706">
    <property type="entry name" value="DNA-PK_dom"/>
</dbReference>
<dbReference type="Pfam" id="PF02260">
    <property type="entry name" value="FATC"/>
    <property type="match status" value="1"/>
</dbReference>
<dbReference type="InterPro" id="IPR036940">
    <property type="entry name" value="PI3/4_kinase_cat_sf"/>
</dbReference>
<dbReference type="STRING" id="361077.A0A151ZCC3"/>
<dbReference type="SMART" id="SM01344">
    <property type="entry name" value="NUC194"/>
    <property type="match status" value="1"/>
</dbReference>
<dbReference type="EC" id="2.7.11.1" evidence="2"/>
<dbReference type="InterPro" id="IPR046804">
    <property type="entry name" value="DNA-PKcs_N"/>
</dbReference>
<dbReference type="InterPro" id="IPR000403">
    <property type="entry name" value="PI3/4_kinase_cat_dom"/>
</dbReference>
<evidence type="ECO:0000256" key="6">
    <source>
        <dbReference type="ARBA" id="ARBA00022679"/>
    </source>
</evidence>
<dbReference type="InterPro" id="IPR011009">
    <property type="entry name" value="Kinase-like_dom_sf"/>
</dbReference>
<feature type="domain" description="FAT" evidence="15">
    <location>
        <begin position="2930"/>
        <end position="3634"/>
    </location>
</feature>
<dbReference type="SMART" id="SM01343">
    <property type="entry name" value="FATC"/>
    <property type="match status" value="1"/>
</dbReference>
<dbReference type="SMART" id="SM00146">
    <property type="entry name" value="PI3Kc"/>
    <property type="match status" value="1"/>
</dbReference>
<feature type="domain" description="FATC" evidence="16">
    <location>
        <begin position="4195"/>
        <end position="4227"/>
    </location>
</feature>
<dbReference type="GO" id="GO:0004677">
    <property type="term" value="F:DNA-dependent protein kinase activity"/>
    <property type="evidence" value="ECO:0007669"/>
    <property type="project" value="InterPro"/>
</dbReference>
<evidence type="ECO:0000256" key="13">
    <source>
        <dbReference type="SAM" id="MobiDB-lite"/>
    </source>
</evidence>
<name>A0A151ZCC3_TIELA</name>
<keyword evidence="7" id="KW-0547">Nucleotide-binding</keyword>
<keyword evidence="9 17" id="KW-0418">Kinase</keyword>
<dbReference type="InterPro" id="IPR003152">
    <property type="entry name" value="FATC_dom"/>
</dbReference>
<reference evidence="17 18" key="1">
    <citation type="submission" date="2015-12" db="EMBL/GenBank/DDBJ databases">
        <title>Dictyostelia acquired genes for synthesis and detection of signals that induce cell-type specialization by lateral gene transfer from prokaryotes.</title>
        <authorList>
            <person name="Gloeckner G."/>
            <person name="Schaap P."/>
        </authorList>
    </citation>
    <scope>NUCLEOTIDE SEQUENCE [LARGE SCALE GENOMIC DNA]</scope>
    <source>
        <strain evidence="17 18">TK</strain>
    </source>
</reference>
<keyword evidence="12" id="KW-0539">Nucleus</keyword>
<evidence type="ECO:0000259" key="14">
    <source>
        <dbReference type="PROSITE" id="PS50290"/>
    </source>
</evidence>
<feature type="region of interest" description="Disordered" evidence="13">
    <location>
        <begin position="578"/>
        <end position="600"/>
    </location>
</feature>
<dbReference type="PANTHER" id="PTHR11139:SF68">
    <property type="entry name" value="DNA-DEPENDENT PROTEIN KINASE CATALYTIC SUBUNIT"/>
    <property type="match status" value="1"/>
</dbReference>
<comment type="subcellular location">
    <subcellularLocation>
        <location evidence="1">Nucleus</location>
        <location evidence="1">Nucleolus</location>
    </subcellularLocation>
</comment>
<dbReference type="GO" id="GO:0005524">
    <property type="term" value="F:ATP binding"/>
    <property type="evidence" value="ECO:0007669"/>
    <property type="project" value="UniProtKB-KW"/>
</dbReference>
<dbReference type="PROSITE" id="PS51190">
    <property type="entry name" value="FATC"/>
    <property type="match status" value="1"/>
</dbReference>
<evidence type="ECO:0000256" key="5">
    <source>
        <dbReference type="ARBA" id="ARBA00022553"/>
    </source>
</evidence>
<dbReference type="Pfam" id="PF20502">
    <property type="entry name" value="DNAPKcs_CC1-2"/>
    <property type="match status" value="1"/>
</dbReference>
<dbReference type="Gene3D" id="3.30.1010.10">
    <property type="entry name" value="Phosphatidylinositol 3-kinase Catalytic Subunit, Chain A, domain 4"/>
    <property type="match status" value="1"/>
</dbReference>
<evidence type="ECO:0000256" key="4">
    <source>
        <dbReference type="ARBA" id="ARBA00022527"/>
    </source>
</evidence>
<dbReference type="Pfam" id="PF08163">
    <property type="entry name" value="DNAPKcs_CC3"/>
    <property type="match status" value="1"/>
</dbReference>
<keyword evidence="4" id="KW-0723">Serine/threonine-protein kinase</keyword>
<evidence type="ECO:0000256" key="8">
    <source>
        <dbReference type="ARBA" id="ARBA00022763"/>
    </source>
</evidence>
<feature type="region of interest" description="Disordered" evidence="13">
    <location>
        <begin position="2740"/>
        <end position="2772"/>
    </location>
</feature>
<evidence type="ECO:0000313" key="18">
    <source>
        <dbReference type="Proteomes" id="UP000076078"/>
    </source>
</evidence>
<comment type="caution">
    <text evidence="17">The sequence shown here is derived from an EMBL/GenBank/DDBJ whole genome shotgun (WGS) entry which is preliminary data.</text>
</comment>
<evidence type="ECO:0000256" key="1">
    <source>
        <dbReference type="ARBA" id="ARBA00004604"/>
    </source>
</evidence>
<dbReference type="PROSITE" id="PS51189">
    <property type="entry name" value="FAT"/>
    <property type="match status" value="1"/>
</dbReference>
<keyword evidence="11" id="KW-0234">DNA repair</keyword>
<organism evidence="17 18">
    <name type="scientific">Tieghemostelium lacteum</name>
    <name type="common">Slime mold</name>
    <name type="synonym">Dictyostelium lacteum</name>
    <dbReference type="NCBI Taxonomy" id="361077"/>
    <lineage>
        <taxon>Eukaryota</taxon>
        <taxon>Amoebozoa</taxon>
        <taxon>Evosea</taxon>
        <taxon>Eumycetozoa</taxon>
        <taxon>Dictyostelia</taxon>
        <taxon>Dictyosteliales</taxon>
        <taxon>Raperosteliaceae</taxon>
        <taxon>Tieghemostelium</taxon>
    </lineage>
</organism>
<proteinExistence type="predicted"/>
<dbReference type="SUPFAM" id="SSF48371">
    <property type="entry name" value="ARM repeat"/>
    <property type="match status" value="2"/>
</dbReference>
<evidence type="ECO:0000256" key="10">
    <source>
        <dbReference type="ARBA" id="ARBA00022840"/>
    </source>
</evidence>
<dbReference type="GO" id="GO:0005730">
    <property type="term" value="C:nucleolus"/>
    <property type="evidence" value="ECO:0007669"/>
    <property type="project" value="UniProtKB-SubCell"/>
</dbReference>
<feature type="region of interest" description="Disordered" evidence="13">
    <location>
        <begin position="1"/>
        <end position="20"/>
    </location>
</feature>
<dbReference type="PROSITE" id="PS50290">
    <property type="entry name" value="PI3_4_KINASE_3"/>
    <property type="match status" value="1"/>
</dbReference>
<feature type="compositionally biased region" description="Low complexity" evidence="13">
    <location>
        <begin position="578"/>
        <end position="593"/>
    </location>
</feature>
<dbReference type="CDD" id="cd05172">
    <property type="entry name" value="PIKKc_DNA-PK"/>
    <property type="match status" value="1"/>
</dbReference>
<sequence length="4227" mass="488721">MSFMSFTSQNSSLNSTTYSNEISGSESTIYKKIEKYLVKLFESVDRNKSSGLESDILLLDELSNIVLKELVHEEIGMASSLLFQSEYNLLKYLDKTVLLNSKEIVKLKSNVLNLITEFIAILKSQVVDYILSIKNICVAVFRKDQSATVQALSFLPIKKIIHLMGSKSMQRSEAEAEKDNLAYSETMGVKEMTDLFLLQFTCGKLSQSVKGEIIETLGLFTEYFSGKMFDKNQQLSSIFMETLGSQLKSKSPETKLLLSCLKALNSLLVHFSGDFVQNTKNIHLLYQYVYVCMDPQSSNQRFEIPRAAMKVIFKHSTVFKQYLTEQSEKFFERLEYWCKHGNKQNRDIAFNTVDVFLSQIAKELTSGNRNLEADQATFKYFIRKFYSIFENNQSTGFEISIAIRGCGRFASPVKSFLGEYELKSLLSSFIKFSEKLMVVKIENIEEIALHLSSFINAFASILFELSELEFWYLDHLETILEIYFIIYPHLFPKSRDRYFKAVNRLITSLYFRGEYLKILLSRFVKKSLIITFSKPNPLVQHLITTGDQPYYDVYKEVWYQLLNPSIEHLDLINNSNYQQKKQDNNNNNNNNNKSTHSISSPEEICKSIRKYIYDEMISSIILIINKLDLNYTSKPVQSNTTPSTSPTITSANNNNNNNVQQQQQQQQQGHTDNNSDNNNNSINVINYENEVDKLVPITPKDIEVFLNLVEFFKVFLAKYHCNLFNQWVYIFTKEIIYYSKKYPLISGFYKLVQVVMKICRYQKYFDFIDQDRGLLSHQDSKDDLMLTDEQENKINCFIMFKKFLKEVSGFVSHYKDELLSSCIQLLLSIPKQLLNIPILIPVLNLSLKMGLSYLKLGHIALNAIEYWLEEVPHQVSDHLQDILPNLNDYLLISYQAFNSDQHMSVNSIETSEILKQTFHSNRKKFTSKTLDPKLLQFRSSIVTIQNRIIRLLGRLGGKNYHFLGETNLLAPGTESGTVWDTESRIKFSVAFIDQKVDIYLDSILPGVVNLAERSTSRQTKVAACEFLHSLLLFMIGNSSRDDTISFTKIYRRLFPSLLRLSTDVEQITKQLFQPLTFQLIHWFTKNKKQESDDTMTLLNAIVDAVGHNVDGALRDFSGKCLAEFARWSIKNVSQKQQDKNPFNFKSILKRVYSLAHHPNPYKRLGAAISFTELHRILREEDALINQFIFEIIHNILFSLRITDENDEDSVEIASKYSVILQSMIKVIQRKSDLLNTPNEKRREHPDLSSFVWWLFKENCGRHEKLARYESMILFVQLVPCISSGLTPSQWLKDRVKSEGGISFLVAIAEPTISLKIPKLETKSLKDIEFWFKRLQTTVNFYTWVFSESLVDPDQLFSQKESKIMNNGFHVFTQEFAMINQQSSLFQSMTPKEVDKFNQLKCSVIMNLFGLFIILVEKYKYQQLMSYIGTGFFRLLVTSLMDCQSIGFMSFLEQQEDREKLLRGKSEFKILLDKSFRFPPLIDVCTHMVVLVLQQGVKYRETLFQILLEFCQQKPYNLFNLGDLIQSEGTDRLLNLIKAYNSLQTHGSGLLQDILKQQSQSLRSLSEYLLDYLYSHCENLSPSKLLISKHIIQFLFNLNEIKPNELLELIITDHAPPTPTDDQQQQQQQVITNVHDQKDIFYKTFLFEINTFISRNFSSYLPFLAKRILASNHIHKLFNDICLHIQSQKSEQLQSTTKKEMLSVLAFLEKISEWTLNVNLKNAEKENIVEFVKNLIKIDETLFFQSPIGNQFVFDLLKSYLNRNNSLGFKNKVLVLLPFVLGHLSSQQSQEIKEKLNEIVVYDFPMSSKDLTIRSPVYNEYISTVERFLETLEITKNPMMIDILLHILKEPDHHHIGYINLSLERLIKSSNDDQCKSIFSHCFQIFLSNDYQDELKLILVQKFCLPIIRQLQESSIVEIFVKHMSELMSIIQPLTQKYLSDSMERKSAIIEKIGCFYLIETLYQALPSQTIKDRINPLFYNKPDQKGTELTGAIMKAAHIAKSEKLTSDDKYVTRSLCTTYHGSAFSALAAVIISTQNKENFFHVFFFKENKEKNEFIWENIIDLTKTYKFEPETNFIVSYSTPQSLFANDLKYLSSQYFTDSSLSQDFINKSLPNVAASDGDQQSTDIAQGTGSMGSVGGDGNLQVPDSGMTTVDIGGSTSIEIDEVNSNPSMISMLKVIDVYQSKFVAPVQSKPNSLLDDEDDVNDMPKWMYEIYIKLKSLDLNPNIQIFIIKLIINRPRYFERFHRHWIPLIMEYVMSPNNGGSGFHYFVRDACMILLRWKNIFYETDRKPLSVASRDLVSKFMNFLFKNAYCNDRRILKSNLNIIKMFTERWKGLFQVDKSIIVDYLSQKGDYKSKARQIKTTGLVLLSVLLSNGIPAYDKDHDHTVVSEFKFYQLVLDNLQDFKELYDSASEVCGMILLFNHKHKIESDVFQKLLKERILLILANNENQRAFSCLYFIGLHYPQFIQHFFVKIFALLPQVTSESRLIALNIIFWCVDDIQDLYMKLQSCNLDNIIRIREGETQLTILKILYKLIKKKDTTLTTITQILQLLLSSQFSSNSNEICRLIFYEILIYLYHNYQDFQQDKNIVSSLLLGLSDENQTIHKKLLEFWDNNKILSLNTVTRLTVLFDQMYSPETESRWLGNSCSLLLQLCWRSTEFSKVLFDKPLSECHFKDVQVDSSWQNRTSNMNPLFSSSQLGTASDNDIVMSIDDFEIRATQTPQFTLTQSAFSEFYPSSMSIDPTNNNNNNNNSGGTSTAKQQRKSKAVDPMDARLGKYMEGRNRFKKVDEKSQKESISQFARFQVKKNKQRESLLEKSKKARENQITMFRKYRAGDLPDIQIKYQELMKPLQSLCNIDSSIGVYMFSSLFSSIYSQLPNRDQMQTFKNQLKDSIDSIIRQCKFNSSLISCLLNISEKNLEFSPTPSQISSISMKSNNHPMGIVLIEKLLLSIQNQKSSVGTNTTNTTPNMNEYWDNLRDLYKSIKEDDIILGLLEKQQQDLRKQASQNEQVVNYTKSALEYELKGDWLNVLSVYDIATSKLESGDIKDISESEVNLWENGRLESYMKLRNLTALRENFYSYFQEPLSIFDDQNKDTLINYFLQFNLKVKENWSQLYQFLSSLSPEQYQYLENHFPGEMAFVMVTRSYYNKSDYYIQKFYQNFKEQWSSSHPLAIASRHRILQPLQKVVEIEEFLSLISTENQKKANNKRKIISSNEGTALHMATTNKFTLLDDNFEEDTIQNAKRIDIVQLNQLLKSWKSRYPSKIDDIMVWDDVVSFRSVLLEKLYERFISQSSTMIEQENQIKTLLIQERAELYHQMSKGSLKLNNIVVSEYYFRLSVKSYPKTKDNDLAFPLVRSLIKIYCRKAKNSPNSLETLDRFVKALKFIESKKDEESILSSNENYQKYLQLHGDIYWEIYQLDKDLGSQTVSESIQKNQISSLSTGSGVNLKNELFSSTYKCYSESIQLHGKNQEKLSSSSSSSPLSALEKNSNVNKMKSAHLKFANFCDSILKQQTSTSGSSVHINTANIGNEQLARSIINSTLEAIREEIPGAIDKFPRLLEILTQYEKVIPDFKAKVLTIPSWMFIRWISQIFPYLDSPQLGPIIIQILLEIAKYYPQALYFPYKISSEQFGAVAKKIAKPLDDLLKHPLLDQLVEEFGRLTHPEHRFKDAMDQLKSLMKQTPLPHSEIIKEFNSIYNENFNPKTVQGEYNLKFAKEWETPFLNHFGRDASKLLKMDAKKLLETVAEMSGAMAKNMKPTSTASMKLKDFSQWLTEFDKSNHPLSMEMEIPGQYSGFSKPQPEQHIKISSFDATILVMGSLRKPKRIKIHGNDEKDYPFLIKGGEDLRLDQRIQQLFQIMNEILKRDPPASKRGLRVTTYQVVPMTSSVGIIEWLNDTKPVREIIEEQLAIQQKTARSQVSISRLEATKIHNEWINNFSKYLKVQNAPAGLLYQQMFIHSGRDEVAKKLDKQHSKIPGNLLQSGIWTLSSNPESYLFIRNSFARSLAAFCICSYVIGIGDRHLENFLISQRDGRLIGIDFGHAFGTATQFLPIPELMPFRLTRQFTSFLQPLDPVGLLSHNMTYTMSALQQHKDILLTTMDVFVKEPLLDWSKLASRLVKEQGKHPKDTKNEWFPKQKVSIAKKKLELYNPSAITLEELASSIHSGTAYEKPLEAIIKGDPRHNIRSKVGKVCNSVKQQVDCLIDQATDPNILSRSWVGWGGWI</sequence>
<dbReference type="GO" id="GO:0000723">
    <property type="term" value="P:telomere maintenance"/>
    <property type="evidence" value="ECO:0007669"/>
    <property type="project" value="TreeGrafter"/>
</dbReference>
<evidence type="ECO:0000256" key="7">
    <source>
        <dbReference type="ARBA" id="ARBA00022741"/>
    </source>
</evidence>
<evidence type="ECO:0000259" key="15">
    <source>
        <dbReference type="PROSITE" id="PS51189"/>
    </source>
</evidence>
<accession>A0A151ZCC3</accession>
<keyword evidence="8" id="KW-0227">DNA damage</keyword>
<dbReference type="InParanoid" id="A0A151ZCC3"/>
<evidence type="ECO:0000313" key="17">
    <source>
        <dbReference type="EMBL" id="KYQ91591.1"/>
    </source>
</evidence>